<dbReference type="InterPro" id="IPR043519">
    <property type="entry name" value="NT_sf"/>
</dbReference>
<protein>
    <recommendedName>
        <fullName evidence="3">GrpB domain protein</fullName>
    </recommendedName>
</protein>
<dbReference type="RefSeq" id="XP_069225806.1">
    <property type="nucleotide sequence ID" value="XM_069377180.1"/>
</dbReference>
<name>A0AB34KCD2_9PEZI</name>
<dbReference type="AlphaFoldDB" id="A0AB34KCD2"/>
<proteinExistence type="predicted"/>
<sequence length="229" mass="26078">MALPDKTINGVSVKAVLEDFDDDPDGVQRIAERKGKAPEVTIVEPNPEWLEQFQLFNSRITAAFEARDASDEVQQQKESDEASRVTILAINHVGSTSVPGLPAKAVIDIDLVLSENSLSSERFYVPCLEAAGFQFLLREPDWHGHRFFYTDKPMPCNLHVWGPRCPEVERHRIFRNWLLEHCDDRDLYARTKRECADLSKGKGEAVAEYNLRKQGVIREILARAFETLQ</sequence>
<dbReference type="InterPro" id="IPR007344">
    <property type="entry name" value="GrpB/CoaE"/>
</dbReference>
<dbReference type="Proteomes" id="UP000803884">
    <property type="component" value="Unassembled WGS sequence"/>
</dbReference>
<dbReference type="PANTHER" id="PTHR34822:SF1">
    <property type="entry name" value="GRPB FAMILY PROTEIN"/>
    <property type="match status" value="1"/>
</dbReference>
<evidence type="ECO:0000313" key="2">
    <source>
        <dbReference type="Proteomes" id="UP000803884"/>
    </source>
</evidence>
<dbReference type="Gene3D" id="3.30.460.10">
    <property type="entry name" value="Beta Polymerase, domain 2"/>
    <property type="match status" value="1"/>
</dbReference>
<evidence type="ECO:0000313" key="1">
    <source>
        <dbReference type="EMBL" id="KAL1582699.1"/>
    </source>
</evidence>
<dbReference type="PANTHER" id="PTHR34822">
    <property type="entry name" value="GRPB DOMAIN PROTEIN (AFU_ORTHOLOGUE AFUA_1G01530)"/>
    <property type="match status" value="1"/>
</dbReference>
<organism evidence="1 2">
    <name type="scientific">Cladosporium halotolerans</name>
    <dbReference type="NCBI Taxonomy" id="1052096"/>
    <lineage>
        <taxon>Eukaryota</taxon>
        <taxon>Fungi</taxon>
        <taxon>Dikarya</taxon>
        <taxon>Ascomycota</taxon>
        <taxon>Pezizomycotina</taxon>
        <taxon>Dothideomycetes</taxon>
        <taxon>Dothideomycetidae</taxon>
        <taxon>Cladosporiales</taxon>
        <taxon>Cladosporiaceae</taxon>
        <taxon>Cladosporium</taxon>
    </lineage>
</organism>
<dbReference type="EMBL" id="JAAQHG020000045">
    <property type="protein sequence ID" value="KAL1582699.1"/>
    <property type="molecule type" value="Genomic_DNA"/>
</dbReference>
<gene>
    <name evidence="1" type="ORF">WHR41_08576</name>
</gene>
<reference evidence="1 2" key="1">
    <citation type="journal article" date="2020" name="Microbiol. Resour. Announc.">
        <title>Draft Genome Sequence of a Cladosporium Species Isolated from the Mesophotic Ascidian Didemnum maculosum.</title>
        <authorList>
            <person name="Gioti A."/>
            <person name="Siaperas R."/>
            <person name="Nikolaivits E."/>
            <person name="Le Goff G."/>
            <person name="Ouazzani J."/>
            <person name="Kotoulas G."/>
            <person name="Topakas E."/>
        </authorList>
    </citation>
    <scope>NUCLEOTIDE SEQUENCE [LARGE SCALE GENOMIC DNA]</scope>
    <source>
        <strain evidence="1 2">TM138-S3</strain>
    </source>
</reference>
<dbReference type="GeneID" id="96010018"/>
<accession>A0AB34KCD2</accession>
<keyword evidence="2" id="KW-1185">Reference proteome</keyword>
<dbReference type="SUPFAM" id="SSF81301">
    <property type="entry name" value="Nucleotidyltransferase"/>
    <property type="match status" value="1"/>
</dbReference>
<evidence type="ECO:0008006" key="3">
    <source>
        <dbReference type="Google" id="ProtNLM"/>
    </source>
</evidence>
<dbReference type="Pfam" id="PF04229">
    <property type="entry name" value="GrpB"/>
    <property type="match status" value="1"/>
</dbReference>
<comment type="caution">
    <text evidence="1">The sequence shown here is derived from an EMBL/GenBank/DDBJ whole genome shotgun (WGS) entry which is preliminary data.</text>
</comment>